<dbReference type="SUPFAM" id="SSF159709">
    <property type="entry name" value="PhnH-like"/>
    <property type="match status" value="1"/>
</dbReference>
<accession>A0A5N0V549</accession>
<dbReference type="AlphaFoldDB" id="A0A5N0V549"/>
<keyword evidence="2" id="KW-1185">Reference proteome</keyword>
<dbReference type="OrthoDB" id="4238947at2"/>
<dbReference type="Proteomes" id="UP000319769">
    <property type="component" value="Unassembled WGS sequence"/>
</dbReference>
<dbReference type="InterPro" id="IPR038058">
    <property type="entry name" value="PhnH-like_sp"/>
</dbReference>
<dbReference type="InterPro" id="IPR008772">
    <property type="entry name" value="Phosphonate_metab_PhnH"/>
</dbReference>
<dbReference type="GO" id="GO:0016829">
    <property type="term" value="F:lyase activity"/>
    <property type="evidence" value="ECO:0007669"/>
    <property type="project" value="UniProtKB-KW"/>
</dbReference>
<dbReference type="EMBL" id="VMNW02000023">
    <property type="protein sequence ID" value="KAA9160261.1"/>
    <property type="molecule type" value="Genomic_DNA"/>
</dbReference>
<dbReference type="Pfam" id="PF05845">
    <property type="entry name" value="PhnH"/>
    <property type="match status" value="1"/>
</dbReference>
<gene>
    <name evidence="1" type="primary">phnH</name>
    <name evidence="1" type="ORF">FPZ12_018125</name>
</gene>
<comment type="caution">
    <text evidence="1">The sequence shown here is derived from an EMBL/GenBank/DDBJ whole genome shotgun (WGS) entry which is preliminary data.</text>
</comment>
<reference evidence="1" key="1">
    <citation type="submission" date="2019-09" db="EMBL/GenBank/DDBJ databases">
        <authorList>
            <person name="Teo W.F.A."/>
            <person name="Duangmal K."/>
        </authorList>
    </citation>
    <scope>NUCLEOTIDE SEQUENCE [LARGE SCALE GENOMIC DNA]</scope>
    <source>
        <strain evidence="1">K81G1</strain>
    </source>
</reference>
<name>A0A5N0V549_9PSEU</name>
<dbReference type="GO" id="GO:0019634">
    <property type="term" value="P:organic phosphonate metabolic process"/>
    <property type="evidence" value="ECO:0007669"/>
    <property type="project" value="InterPro"/>
</dbReference>
<dbReference type="NCBIfam" id="TIGR03292">
    <property type="entry name" value="PhnH_redo"/>
    <property type="match status" value="1"/>
</dbReference>
<evidence type="ECO:0000313" key="2">
    <source>
        <dbReference type="Proteomes" id="UP000319769"/>
    </source>
</evidence>
<proteinExistence type="predicted"/>
<evidence type="ECO:0000313" key="1">
    <source>
        <dbReference type="EMBL" id="KAA9160261.1"/>
    </source>
</evidence>
<organism evidence="1 2">
    <name type="scientific">Amycolatopsis acidicola</name>
    <dbReference type="NCBI Taxonomy" id="2596893"/>
    <lineage>
        <taxon>Bacteria</taxon>
        <taxon>Bacillati</taxon>
        <taxon>Actinomycetota</taxon>
        <taxon>Actinomycetes</taxon>
        <taxon>Pseudonocardiales</taxon>
        <taxon>Pseudonocardiaceae</taxon>
        <taxon>Amycolatopsis</taxon>
    </lineage>
</organism>
<keyword evidence="1" id="KW-0456">Lyase</keyword>
<dbReference type="Gene3D" id="3.40.50.11310">
    <property type="entry name" value="Bacterial phosphonate metabolism protein PhnH"/>
    <property type="match status" value="1"/>
</dbReference>
<sequence length="199" mass="20450">MGRAGPDRRGIRGADVITLHPADSQLTFRAVLEALSRPGETFQLPAHKVPPAVLPTLALADLGTGVCVLEAGTDWADTVFSATSAPSYTLDKARLVTALRPVTGEEVASLHRGAAPAPEDGALATLAVSDVDGGPAKWWLSGPGIPGETVLSPSGLPEDFLAARAALVAGFPAGVDFLLVCPDGQITGLPRTTKIEKES</sequence>
<protein>
    <submittedName>
        <fullName evidence="1">Phosphonate C-P lyase system protein PhnH</fullName>
    </submittedName>
</protein>